<dbReference type="AlphaFoldDB" id="A0AAW0UH68"/>
<keyword evidence="2" id="KW-1185">Reference proteome</keyword>
<dbReference type="Proteomes" id="UP001487740">
    <property type="component" value="Unassembled WGS sequence"/>
</dbReference>
<sequence length="182" mass="19409">MDEAVTRMSGGGGEGRWSKAGDISLTCAVAGEKWPRLASIFWLVGDKDETSTEKGNGGDTGWSRSTIHVFCCDTETHYYTSQPPPPPLCFFCAPRSAGEGGEGLLNQIYTNLYHAVPRHNPVTSARNSPRAADQPADRRLPARFHMNQLTRRSDAAAAAAAAAALGQALAVCHPHALCSRSA</sequence>
<accession>A0AAW0UH68</accession>
<proteinExistence type="predicted"/>
<gene>
    <name evidence="1" type="ORF">O3P69_003514</name>
</gene>
<organism evidence="1 2">
    <name type="scientific">Scylla paramamosain</name>
    <name type="common">Mud crab</name>
    <dbReference type="NCBI Taxonomy" id="85552"/>
    <lineage>
        <taxon>Eukaryota</taxon>
        <taxon>Metazoa</taxon>
        <taxon>Ecdysozoa</taxon>
        <taxon>Arthropoda</taxon>
        <taxon>Crustacea</taxon>
        <taxon>Multicrustacea</taxon>
        <taxon>Malacostraca</taxon>
        <taxon>Eumalacostraca</taxon>
        <taxon>Eucarida</taxon>
        <taxon>Decapoda</taxon>
        <taxon>Pleocyemata</taxon>
        <taxon>Brachyura</taxon>
        <taxon>Eubrachyura</taxon>
        <taxon>Portunoidea</taxon>
        <taxon>Portunidae</taxon>
        <taxon>Portuninae</taxon>
        <taxon>Scylla</taxon>
    </lineage>
</organism>
<reference evidence="1 2" key="1">
    <citation type="submission" date="2023-03" db="EMBL/GenBank/DDBJ databases">
        <title>High-quality genome of Scylla paramamosain provides insights in environmental adaptation.</title>
        <authorList>
            <person name="Zhang L."/>
        </authorList>
    </citation>
    <scope>NUCLEOTIDE SEQUENCE [LARGE SCALE GENOMIC DNA]</scope>
    <source>
        <strain evidence="1">LZ_2023a</strain>
        <tissue evidence="1">Muscle</tissue>
    </source>
</reference>
<dbReference type="EMBL" id="JARAKH010000011">
    <property type="protein sequence ID" value="KAK8399477.1"/>
    <property type="molecule type" value="Genomic_DNA"/>
</dbReference>
<comment type="caution">
    <text evidence="1">The sequence shown here is derived from an EMBL/GenBank/DDBJ whole genome shotgun (WGS) entry which is preliminary data.</text>
</comment>
<evidence type="ECO:0008006" key="3">
    <source>
        <dbReference type="Google" id="ProtNLM"/>
    </source>
</evidence>
<evidence type="ECO:0000313" key="1">
    <source>
        <dbReference type="EMBL" id="KAK8399477.1"/>
    </source>
</evidence>
<protein>
    <recommendedName>
        <fullName evidence="3">Ig-like domain-containing protein</fullName>
    </recommendedName>
</protein>
<name>A0AAW0UH68_SCYPA</name>
<evidence type="ECO:0000313" key="2">
    <source>
        <dbReference type="Proteomes" id="UP001487740"/>
    </source>
</evidence>